<reference evidence="2 3" key="1">
    <citation type="journal article" date="2014" name="Int. J. Syst. Evol. Microbiol.">
        <title>Complete genome sequence of Corynebacterium casei LMG S-19264T (=DSM 44701T), isolated from a smear-ripened cheese.</title>
        <authorList>
            <consortium name="US DOE Joint Genome Institute (JGI-PGF)"/>
            <person name="Walter F."/>
            <person name="Albersmeier A."/>
            <person name="Kalinowski J."/>
            <person name="Ruckert C."/>
        </authorList>
    </citation>
    <scope>NUCLEOTIDE SEQUENCE [LARGE SCALE GENOMIC DNA]</scope>
    <source>
        <strain evidence="2 3">KCTC 12285</strain>
    </source>
</reference>
<dbReference type="AlphaFoldDB" id="A0A918JXY5"/>
<sequence length="183" mass="20940">MRYLIVVLILGGLNASCTADKKSKKIEPVIEDEKIDYNKDYDSTDSQTKVVFSQAKDQQIFDLYLSIKKALVNSNEKEVQSQAKKLGAVIKDFDEDKQLKAISKLIALTKDIHKQRDFFVGLTHEIEKHINKVDITSGEIYQQFCPMVFEGKGGYWFSNSKEIRNPYFGKKMLTSGSVKKIFK</sequence>
<name>A0A918JXY5_9FLAO</name>
<dbReference type="Proteomes" id="UP000601108">
    <property type="component" value="Unassembled WGS sequence"/>
</dbReference>
<dbReference type="EMBL" id="BMWS01000022">
    <property type="protein sequence ID" value="GGX26605.1"/>
    <property type="molecule type" value="Genomic_DNA"/>
</dbReference>
<accession>A0A918JXY5</accession>
<proteinExistence type="predicted"/>
<evidence type="ECO:0000259" key="1">
    <source>
        <dbReference type="Pfam" id="PF11827"/>
    </source>
</evidence>
<organism evidence="2 3">
    <name type="scientific">Aquimarina muelleri</name>
    <dbReference type="NCBI Taxonomy" id="279356"/>
    <lineage>
        <taxon>Bacteria</taxon>
        <taxon>Pseudomonadati</taxon>
        <taxon>Bacteroidota</taxon>
        <taxon>Flavobacteriia</taxon>
        <taxon>Flavobacteriales</taxon>
        <taxon>Flavobacteriaceae</taxon>
        <taxon>Aquimarina</taxon>
    </lineage>
</organism>
<keyword evidence="3" id="KW-1185">Reference proteome</keyword>
<dbReference type="RefSeq" id="WP_027413112.1">
    <property type="nucleotide sequence ID" value="NZ_BMWS01000022.1"/>
</dbReference>
<dbReference type="InterPro" id="IPR021782">
    <property type="entry name" value="DUF3347"/>
</dbReference>
<feature type="domain" description="DUF3347" evidence="1">
    <location>
        <begin position="60"/>
        <end position="137"/>
    </location>
</feature>
<evidence type="ECO:0000313" key="2">
    <source>
        <dbReference type="EMBL" id="GGX26605.1"/>
    </source>
</evidence>
<comment type="caution">
    <text evidence="2">The sequence shown here is derived from an EMBL/GenBank/DDBJ whole genome shotgun (WGS) entry which is preliminary data.</text>
</comment>
<evidence type="ECO:0000313" key="3">
    <source>
        <dbReference type="Proteomes" id="UP000601108"/>
    </source>
</evidence>
<dbReference type="Pfam" id="PF11827">
    <property type="entry name" value="DUF3347"/>
    <property type="match status" value="1"/>
</dbReference>
<protein>
    <recommendedName>
        <fullName evidence="1">DUF3347 domain-containing protein</fullName>
    </recommendedName>
</protein>
<gene>
    <name evidence="2" type="ORF">GCM10007384_29630</name>
</gene>